<proteinExistence type="predicted"/>
<keyword evidence="2" id="KW-1185">Reference proteome</keyword>
<dbReference type="Gene3D" id="3.40.109.10">
    <property type="entry name" value="NADH Oxidase"/>
    <property type="match status" value="1"/>
</dbReference>
<accession>A0A2U3NA77</accession>
<dbReference type="SUPFAM" id="SSF55469">
    <property type="entry name" value="FMN-dependent nitroreductase-like"/>
    <property type="match status" value="1"/>
</dbReference>
<gene>
    <name evidence="1" type="ORF">MTAB308_1892</name>
</gene>
<dbReference type="Proteomes" id="UP000241595">
    <property type="component" value="Unassembled WGS sequence"/>
</dbReference>
<dbReference type="RefSeq" id="WP_077100087.1">
    <property type="nucleotide sequence ID" value="NZ_LT717700.1"/>
</dbReference>
<dbReference type="NCBIfam" id="NF047509">
    <property type="entry name" value="Rv3131_FMN_oxido"/>
    <property type="match status" value="1"/>
</dbReference>
<evidence type="ECO:0000313" key="2">
    <source>
        <dbReference type="Proteomes" id="UP000241595"/>
    </source>
</evidence>
<dbReference type="PANTHER" id="PTHR23026:SF123">
    <property type="entry name" value="NAD(P)H NITROREDUCTASE RV3131-RELATED"/>
    <property type="match status" value="1"/>
</dbReference>
<reference evidence="1 2" key="1">
    <citation type="submission" date="2017-01" db="EMBL/GenBank/DDBJ databases">
        <authorList>
            <consortium name="Urmite Genomes"/>
        </authorList>
    </citation>
    <scope>NUCLEOTIDE SEQUENCE [LARGE SCALE GENOMIC DNA]</scope>
    <source>
        <strain evidence="1 2">AB308</strain>
    </source>
</reference>
<organism evidence="1 2">
    <name type="scientific">Mycobacterium terramassiliense</name>
    <dbReference type="NCBI Taxonomy" id="1841859"/>
    <lineage>
        <taxon>Bacteria</taxon>
        <taxon>Bacillati</taxon>
        <taxon>Actinomycetota</taxon>
        <taxon>Actinomycetes</taxon>
        <taxon>Mycobacteriales</taxon>
        <taxon>Mycobacteriaceae</taxon>
        <taxon>Mycobacterium</taxon>
    </lineage>
</organism>
<dbReference type="OrthoDB" id="8156917at2"/>
<sequence>MTARFPDAGTVRTVLTLASRAPSVHNTQPWRWRVDAASLHLYAAAERQLPNTDPDGRDLILSCGTALHHCVAAFAAVGWLSKVTRLPNPDDPDHLAAIELSPYPADAVDIALAAAIPRRRTDRRHYSSWPVPVADIALMAARAARNGVTLCQVEDLDKLHKIVAESVAEHLNRDYLAELTAWSGRYASVAGVPAHSTPASDPAAKIPGRFFAGPALPMPRDSSPGDDSAVVLALGTRADDRLARLRAGEATSVVLLTATSLGLASCPVTEPLEIAETRESVRSDIFGGGDYPQMLLRVGWAPINADPLPATPRRDLSDFVEWVDGYDGSAASDLGG</sequence>
<dbReference type="InterPro" id="IPR000415">
    <property type="entry name" value="Nitroreductase-like"/>
</dbReference>
<name>A0A2U3NA77_9MYCO</name>
<dbReference type="EMBL" id="FTRV01000011">
    <property type="protein sequence ID" value="SPM28406.1"/>
    <property type="molecule type" value="Genomic_DNA"/>
</dbReference>
<evidence type="ECO:0000313" key="1">
    <source>
        <dbReference type="EMBL" id="SPM28406.1"/>
    </source>
</evidence>
<dbReference type="GO" id="GO:0016491">
    <property type="term" value="F:oxidoreductase activity"/>
    <property type="evidence" value="ECO:0007669"/>
    <property type="project" value="InterPro"/>
</dbReference>
<dbReference type="PANTHER" id="PTHR23026">
    <property type="entry name" value="NADPH NITROREDUCTASE"/>
    <property type="match status" value="1"/>
</dbReference>
<dbReference type="InterPro" id="IPR050627">
    <property type="entry name" value="Nitroreductase/BluB"/>
</dbReference>
<dbReference type="AlphaFoldDB" id="A0A2U3NA77"/>
<protein>
    <submittedName>
        <fullName evidence="1">NAD(P)H nitroreductase</fullName>
    </submittedName>
</protein>
<dbReference type="STRING" id="1841859.GCA_900157385_01888"/>